<evidence type="ECO:0000313" key="1">
    <source>
        <dbReference type="EMBL" id="OGD08833.1"/>
    </source>
</evidence>
<accession>A0A1F4ZQV9</accession>
<dbReference type="STRING" id="1797263.A2397_05305"/>
<organism evidence="1 2">
    <name type="scientific">Candidatus Amesbacteria bacterium RIFOXYB1_FULL_44_23</name>
    <dbReference type="NCBI Taxonomy" id="1797263"/>
    <lineage>
        <taxon>Bacteria</taxon>
        <taxon>Candidatus Amesiibacteriota</taxon>
    </lineage>
</organism>
<evidence type="ECO:0000313" key="2">
    <source>
        <dbReference type="Proteomes" id="UP000176424"/>
    </source>
</evidence>
<dbReference type="Proteomes" id="UP000176424">
    <property type="component" value="Unassembled WGS sequence"/>
</dbReference>
<sequence length="134" mass="15430">MKNKSDKYKLPTGDEYEGLFNPEDLMTVYFVRNGVGYRWGIPYKIFASSRFQDMKEPYADKDLVALGGVLFDILVIDKYAIDFKQKTGVQKLSVVVRSSETEDKQLLHKLTGKFREKSEVLNRDSIPGTNKDHE</sequence>
<dbReference type="EMBL" id="MEXR01000048">
    <property type="protein sequence ID" value="OGD08833.1"/>
    <property type="molecule type" value="Genomic_DNA"/>
</dbReference>
<dbReference type="AlphaFoldDB" id="A0A1F4ZQV9"/>
<proteinExistence type="predicted"/>
<comment type="caution">
    <text evidence="1">The sequence shown here is derived from an EMBL/GenBank/DDBJ whole genome shotgun (WGS) entry which is preliminary data.</text>
</comment>
<gene>
    <name evidence="1" type="ORF">A2397_05305</name>
</gene>
<name>A0A1F4ZQV9_9BACT</name>
<reference evidence="1 2" key="1">
    <citation type="journal article" date="2016" name="Nat. Commun.">
        <title>Thousands of microbial genomes shed light on interconnected biogeochemical processes in an aquifer system.</title>
        <authorList>
            <person name="Anantharaman K."/>
            <person name="Brown C.T."/>
            <person name="Hug L.A."/>
            <person name="Sharon I."/>
            <person name="Castelle C.J."/>
            <person name="Probst A.J."/>
            <person name="Thomas B.C."/>
            <person name="Singh A."/>
            <person name="Wilkins M.J."/>
            <person name="Karaoz U."/>
            <person name="Brodie E.L."/>
            <person name="Williams K.H."/>
            <person name="Hubbard S.S."/>
            <person name="Banfield J.F."/>
        </authorList>
    </citation>
    <scope>NUCLEOTIDE SEQUENCE [LARGE SCALE GENOMIC DNA]</scope>
</reference>
<protein>
    <submittedName>
        <fullName evidence="1">Uncharacterized protein</fullName>
    </submittedName>
</protein>